<feature type="region of interest" description="Disordered" evidence="3">
    <location>
        <begin position="36"/>
        <end position="72"/>
    </location>
</feature>
<protein>
    <submittedName>
        <fullName evidence="6">E3 ubiquitin-protein ligase UHRF1-like isoform X1</fullName>
    </submittedName>
</protein>
<feature type="compositionally biased region" description="Basic residues" evidence="3">
    <location>
        <begin position="42"/>
        <end position="54"/>
    </location>
</feature>
<dbReference type="Pfam" id="PF02182">
    <property type="entry name" value="SAD_SRA"/>
    <property type="match status" value="1"/>
</dbReference>
<feature type="compositionally biased region" description="Low complexity" evidence="3">
    <location>
        <begin position="287"/>
        <end position="296"/>
    </location>
</feature>
<accession>A0A8B7ZWY9</accession>
<dbReference type="FunFam" id="2.30.280.10:FF:000005">
    <property type="entry name" value="E3 ubiquitin-protein ligase UHRF1"/>
    <property type="match status" value="1"/>
</dbReference>
<organism evidence="5 6">
    <name type="scientific">Acanthaster planci</name>
    <name type="common">Crown-of-thorns starfish</name>
    <dbReference type="NCBI Taxonomy" id="133434"/>
    <lineage>
        <taxon>Eukaryota</taxon>
        <taxon>Metazoa</taxon>
        <taxon>Echinodermata</taxon>
        <taxon>Eleutherozoa</taxon>
        <taxon>Asterozoa</taxon>
        <taxon>Asteroidea</taxon>
        <taxon>Valvatacea</taxon>
        <taxon>Valvatida</taxon>
        <taxon>Acanthasteridae</taxon>
        <taxon>Acanthaster</taxon>
    </lineage>
</organism>
<name>A0A8B7ZWY9_ACAPL</name>
<dbReference type="SUPFAM" id="SSF88697">
    <property type="entry name" value="PUA domain-like"/>
    <property type="match status" value="1"/>
</dbReference>
<dbReference type="InterPro" id="IPR045134">
    <property type="entry name" value="UHRF1/2-like"/>
</dbReference>
<reference evidence="6" key="1">
    <citation type="submission" date="2025-08" db="UniProtKB">
        <authorList>
            <consortium name="RefSeq"/>
        </authorList>
    </citation>
    <scope>IDENTIFICATION</scope>
</reference>
<dbReference type="GO" id="GO:0016567">
    <property type="term" value="P:protein ubiquitination"/>
    <property type="evidence" value="ECO:0007669"/>
    <property type="project" value="TreeGrafter"/>
</dbReference>
<dbReference type="RefSeq" id="XP_022109612.1">
    <property type="nucleotide sequence ID" value="XM_022253920.1"/>
</dbReference>
<evidence type="ECO:0000256" key="2">
    <source>
        <dbReference type="PROSITE-ProRule" id="PRU00358"/>
    </source>
</evidence>
<dbReference type="InterPro" id="IPR015947">
    <property type="entry name" value="PUA-like_sf"/>
</dbReference>
<comment type="subcellular location">
    <subcellularLocation>
        <location evidence="2">Nucleus</location>
    </subcellularLocation>
</comment>
<keyword evidence="5" id="KW-1185">Reference proteome</keyword>
<feature type="compositionally biased region" description="Polar residues" evidence="3">
    <location>
        <begin position="329"/>
        <end position="350"/>
    </location>
</feature>
<dbReference type="PANTHER" id="PTHR14140">
    <property type="entry name" value="E3 UBIQUITIN-PROTEIN LIGASE UHRF-RELATED"/>
    <property type="match status" value="1"/>
</dbReference>
<feature type="compositionally biased region" description="Basic and acidic residues" evidence="3">
    <location>
        <begin position="98"/>
        <end position="110"/>
    </location>
</feature>
<feature type="domain" description="YDG" evidence="4">
    <location>
        <begin position="127"/>
        <end position="279"/>
    </location>
</feature>
<dbReference type="InterPro" id="IPR003105">
    <property type="entry name" value="SRA_YDG"/>
</dbReference>
<evidence type="ECO:0000256" key="3">
    <source>
        <dbReference type="SAM" id="MobiDB-lite"/>
    </source>
</evidence>
<feature type="region of interest" description="Disordered" evidence="3">
    <location>
        <begin position="287"/>
        <end position="350"/>
    </location>
</feature>
<dbReference type="AlphaFoldDB" id="A0A8B7ZWY9"/>
<dbReference type="SMART" id="SM00466">
    <property type="entry name" value="SRA"/>
    <property type="match status" value="1"/>
</dbReference>
<dbReference type="InterPro" id="IPR036987">
    <property type="entry name" value="SRA-YDG_sf"/>
</dbReference>
<evidence type="ECO:0000313" key="6">
    <source>
        <dbReference type="RefSeq" id="XP_022109612.1"/>
    </source>
</evidence>
<dbReference type="KEGG" id="aplc:110989496"/>
<gene>
    <name evidence="6" type="primary">LOC110989496</name>
</gene>
<feature type="region of interest" description="Disordered" evidence="3">
    <location>
        <begin position="98"/>
        <end position="120"/>
    </location>
</feature>
<dbReference type="Gene3D" id="2.30.280.10">
    <property type="entry name" value="SRA-YDG"/>
    <property type="match status" value="1"/>
</dbReference>
<evidence type="ECO:0000259" key="4">
    <source>
        <dbReference type="PROSITE" id="PS51015"/>
    </source>
</evidence>
<feature type="compositionally biased region" description="Basic and acidic residues" evidence="3">
    <location>
        <begin position="308"/>
        <end position="326"/>
    </location>
</feature>
<dbReference type="GO" id="GO:0005634">
    <property type="term" value="C:nucleus"/>
    <property type="evidence" value="ECO:0007669"/>
    <property type="project" value="UniProtKB-SubCell"/>
</dbReference>
<evidence type="ECO:0000256" key="1">
    <source>
        <dbReference type="ARBA" id="ARBA00023242"/>
    </source>
</evidence>
<evidence type="ECO:0000313" key="5">
    <source>
        <dbReference type="Proteomes" id="UP000694845"/>
    </source>
</evidence>
<sequence length="350" mass="39032">MTTMPAELSPYEVQRLKNIEENKRVLKELGLYKPFQLEPRNIQKRPKQLTRKRKQQSESPVPSKLLLQRRGLDEEAGSSFASGVRKSRRLIGLKPRTADEVDADLSKADPDADYTPTKPVRRENSFGAIEGVEVGQEWMMRIDCSRDGIHRPTVAGIHGNEEEGCYSLALSGGYEDDLDLGESFTYTGEGGRDLKGTKANPKNLRTAPQSRDQTLTRGNLALTRNIEFKRPVRVIRGYKLDSPYAPEEGYRYDGVYMVEKYWFTTGLSGFGVYKFALRRCEDQASPPWEVVEPSSPGKKSDSAYSSQSERETSDAGSEPDKGHIDSDTSELSPASSPASCPETSSFSEAQ</sequence>
<dbReference type="OMA" id="WFETRME"/>
<dbReference type="GeneID" id="110989496"/>
<proteinExistence type="predicted"/>
<dbReference type="OrthoDB" id="2270193at2759"/>
<dbReference type="Proteomes" id="UP000694845">
    <property type="component" value="Unplaced"/>
</dbReference>
<dbReference type="GO" id="GO:0061630">
    <property type="term" value="F:ubiquitin protein ligase activity"/>
    <property type="evidence" value="ECO:0007669"/>
    <property type="project" value="TreeGrafter"/>
</dbReference>
<feature type="region of interest" description="Disordered" evidence="3">
    <location>
        <begin position="189"/>
        <end position="212"/>
    </location>
</feature>
<dbReference type="PANTHER" id="PTHR14140:SF27">
    <property type="entry name" value="OS04G0289800 PROTEIN"/>
    <property type="match status" value="1"/>
</dbReference>
<dbReference type="PROSITE" id="PS51015">
    <property type="entry name" value="YDG"/>
    <property type="match status" value="1"/>
</dbReference>
<dbReference type="GO" id="GO:0044027">
    <property type="term" value="P:negative regulation of gene expression via chromosomal CpG island methylation"/>
    <property type="evidence" value="ECO:0007669"/>
    <property type="project" value="TreeGrafter"/>
</dbReference>
<keyword evidence="1 2" id="KW-0539">Nucleus</keyword>